<gene>
    <name evidence="1" type="ORF">P5G65_19185</name>
</gene>
<reference evidence="1 2" key="1">
    <citation type="submission" date="2023-03" db="EMBL/GenBank/DDBJ databases">
        <title>Bacillus Genome Sequencing.</title>
        <authorList>
            <person name="Dunlap C."/>
        </authorList>
    </citation>
    <scope>NUCLEOTIDE SEQUENCE [LARGE SCALE GENOMIC DNA]</scope>
    <source>
        <strain evidence="1 2">NRS-1351</strain>
    </source>
</reference>
<dbReference type="Proteomes" id="UP001355653">
    <property type="component" value="Unassembled WGS sequence"/>
</dbReference>
<accession>A0ABU6DE48</accession>
<dbReference type="EMBL" id="JAROBY010000033">
    <property type="protein sequence ID" value="MEB4796030.1"/>
    <property type="molecule type" value="Genomic_DNA"/>
</dbReference>
<evidence type="ECO:0000313" key="1">
    <source>
        <dbReference type="EMBL" id="MEB4796030.1"/>
    </source>
</evidence>
<dbReference type="RefSeq" id="WP_268597382.1">
    <property type="nucleotide sequence ID" value="NZ_JAROBY010000033.1"/>
</dbReference>
<comment type="caution">
    <text evidence="1">The sequence shown here is derived from an EMBL/GenBank/DDBJ whole genome shotgun (WGS) entry which is preliminary data.</text>
</comment>
<proteinExistence type="predicted"/>
<protein>
    <submittedName>
        <fullName evidence="1">Uncharacterized protein</fullName>
    </submittedName>
</protein>
<evidence type="ECO:0000313" key="2">
    <source>
        <dbReference type="Proteomes" id="UP001355653"/>
    </source>
</evidence>
<keyword evidence="2" id="KW-1185">Reference proteome</keyword>
<sequence length="44" mass="5118">MTAWQAFSEGVKDFMVVRGKLCYFSGDKKRYGVSWAWIGVSRRI</sequence>
<organism evidence="1 2">
    <name type="scientific">Paenibacillus chondroitinus</name>
    <dbReference type="NCBI Taxonomy" id="59842"/>
    <lineage>
        <taxon>Bacteria</taxon>
        <taxon>Bacillati</taxon>
        <taxon>Bacillota</taxon>
        <taxon>Bacilli</taxon>
        <taxon>Bacillales</taxon>
        <taxon>Paenibacillaceae</taxon>
        <taxon>Paenibacillus</taxon>
    </lineage>
</organism>
<name>A0ABU6DE48_9BACL</name>